<proteinExistence type="predicted"/>
<evidence type="ECO:0008006" key="3">
    <source>
        <dbReference type="Google" id="ProtNLM"/>
    </source>
</evidence>
<dbReference type="RefSeq" id="WP_265508181.1">
    <property type="nucleotide sequence ID" value="NZ_JAOTBE010000060.1"/>
</dbReference>
<name>A0ABV6CRI0_9RHOB</name>
<dbReference type="EMBL" id="JBHLWQ010000151">
    <property type="protein sequence ID" value="MFC0201846.1"/>
    <property type="molecule type" value="Genomic_DNA"/>
</dbReference>
<gene>
    <name evidence="1" type="ORF">ACFFIZ_16410</name>
</gene>
<keyword evidence="2" id="KW-1185">Reference proteome</keyword>
<sequence>MAQMKAEAAPQCFEGELQIRAMFAEADKLIDSGFLCLLNLPVKDANGRLQGQVNLALPEGRLDSEGMAALAAEAQKLLPLFMAARRDR</sequence>
<comment type="caution">
    <text evidence="1">The sequence shown here is derived from an EMBL/GenBank/DDBJ whole genome shotgun (WGS) entry which is preliminary data.</text>
</comment>
<accession>A0ABV6CRI0</accession>
<evidence type="ECO:0000313" key="1">
    <source>
        <dbReference type="EMBL" id="MFC0201846.1"/>
    </source>
</evidence>
<organism evidence="1 2">
    <name type="scientific">Paracoccus rhizosphaerae</name>
    <dbReference type="NCBI Taxonomy" id="1133347"/>
    <lineage>
        <taxon>Bacteria</taxon>
        <taxon>Pseudomonadati</taxon>
        <taxon>Pseudomonadota</taxon>
        <taxon>Alphaproteobacteria</taxon>
        <taxon>Rhodobacterales</taxon>
        <taxon>Paracoccaceae</taxon>
        <taxon>Paracoccus</taxon>
    </lineage>
</organism>
<evidence type="ECO:0000313" key="2">
    <source>
        <dbReference type="Proteomes" id="UP001589795"/>
    </source>
</evidence>
<reference evidence="1 2" key="1">
    <citation type="submission" date="2024-09" db="EMBL/GenBank/DDBJ databases">
        <authorList>
            <person name="Sun Q."/>
            <person name="Mori K."/>
        </authorList>
    </citation>
    <scope>NUCLEOTIDE SEQUENCE [LARGE SCALE GENOMIC DNA]</scope>
    <source>
        <strain evidence="1 2">CCM 7904</strain>
    </source>
</reference>
<dbReference type="Proteomes" id="UP001589795">
    <property type="component" value="Unassembled WGS sequence"/>
</dbReference>
<protein>
    <recommendedName>
        <fullName evidence="3">GAF domain-containing protein</fullName>
    </recommendedName>
</protein>